<proteinExistence type="predicted"/>
<reference evidence="1" key="1">
    <citation type="journal article" date="2019" name="bioRxiv">
        <title>The Genome of the Zebra Mussel, Dreissena polymorpha: A Resource for Invasive Species Research.</title>
        <authorList>
            <person name="McCartney M.A."/>
            <person name="Auch B."/>
            <person name="Kono T."/>
            <person name="Mallez S."/>
            <person name="Zhang Y."/>
            <person name="Obille A."/>
            <person name="Becker A."/>
            <person name="Abrahante J.E."/>
            <person name="Garbe J."/>
            <person name="Badalamenti J.P."/>
            <person name="Herman A."/>
            <person name="Mangelson H."/>
            <person name="Liachko I."/>
            <person name="Sullivan S."/>
            <person name="Sone E.D."/>
            <person name="Koren S."/>
            <person name="Silverstein K.A.T."/>
            <person name="Beckman K.B."/>
            <person name="Gohl D.M."/>
        </authorList>
    </citation>
    <scope>NUCLEOTIDE SEQUENCE</scope>
    <source>
        <strain evidence="1">Duluth1</strain>
        <tissue evidence="1">Whole animal</tissue>
    </source>
</reference>
<protein>
    <submittedName>
        <fullName evidence="1">Uncharacterized protein</fullName>
    </submittedName>
</protein>
<organism evidence="1 2">
    <name type="scientific">Dreissena polymorpha</name>
    <name type="common">Zebra mussel</name>
    <name type="synonym">Mytilus polymorpha</name>
    <dbReference type="NCBI Taxonomy" id="45954"/>
    <lineage>
        <taxon>Eukaryota</taxon>
        <taxon>Metazoa</taxon>
        <taxon>Spiralia</taxon>
        <taxon>Lophotrochozoa</taxon>
        <taxon>Mollusca</taxon>
        <taxon>Bivalvia</taxon>
        <taxon>Autobranchia</taxon>
        <taxon>Heteroconchia</taxon>
        <taxon>Euheterodonta</taxon>
        <taxon>Imparidentia</taxon>
        <taxon>Neoheterodontei</taxon>
        <taxon>Myida</taxon>
        <taxon>Dreissenoidea</taxon>
        <taxon>Dreissenidae</taxon>
        <taxon>Dreissena</taxon>
    </lineage>
</organism>
<dbReference type="Proteomes" id="UP000828390">
    <property type="component" value="Unassembled WGS sequence"/>
</dbReference>
<evidence type="ECO:0000313" key="2">
    <source>
        <dbReference type="Proteomes" id="UP000828390"/>
    </source>
</evidence>
<keyword evidence="2" id="KW-1185">Reference proteome</keyword>
<dbReference type="EMBL" id="JAIWYP010000004">
    <property type="protein sequence ID" value="KAH3835337.1"/>
    <property type="molecule type" value="Genomic_DNA"/>
</dbReference>
<accession>A0A9D4QMA3</accession>
<sequence>MILQVLQETLIVVAMPFSPFYPMRTQGDVSLWTAAPELFMPMPSLIVKTNQ</sequence>
<evidence type="ECO:0000313" key="1">
    <source>
        <dbReference type="EMBL" id="KAH3835337.1"/>
    </source>
</evidence>
<dbReference type="AlphaFoldDB" id="A0A9D4QMA3"/>
<gene>
    <name evidence="1" type="ORF">DPMN_108688</name>
</gene>
<reference evidence="1" key="2">
    <citation type="submission" date="2020-11" db="EMBL/GenBank/DDBJ databases">
        <authorList>
            <person name="McCartney M.A."/>
            <person name="Auch B."/>
            <person name="Kono T."/>
            <person name="Mallez S."/>
            <person name="Becker A."/>
            <person name="Gohl D.M."/>
            <person name="Silverstein K.A.T."/>
            <person name="Koren S."/>
            <person name="Bechman K.B."/>
            <person name="Herman A."/>
            <person name="Abrahante J.E."/>
            <person name="Garbe J."/>
        </authorList>
    </citation>
    <scope>NUCLEOTIDE SEQUENCE</scope>
    <source>
        <strain evidence="1">Duluth1</strain>
        <tissue evidence="1">Whole animal</tissue>
    </source>
</reference>
<comment type="caution">
    <text evidence="1">The sequence shown here is derived from an EMBL/GenBank/DDBJ whole genome shotgun (WGS) entry which is preliminary data.</text>
</comment>
<name>A0A9D4QMA3_DREPO</name>